<feature type="chain" id="PRO_5015505421" description="Secreted protein" evidence="1">
    <location>
        <begin position="24"/>
        <end position="84"/>
    </location>
</feature>
<evidence type="ECO:0000313" key="2">
    <source>
        <dbReference type="EMBL" id="PTB78390.1"/>
    </source>
</evidence>
<organism evidence="2 3">
    <name type="scientific">Trichoderma longibrachiatum ATCC 18648</name>
    <dbReference type="NCBI Taxonomy" id="983965"/>
    <lineage>
        <taxon>Eukaryota</taxon>
        <taxon>Fungi</taxon>
        <taxon>Dikarya</taxon>
        <taxon>Ascomycota</taxon>
        <taxon>Pezizomycotina</taxon>
        <taxon>Sordariomycetes</taxon>
        <taxon>Hypocreomycetidae</taxon>
        <taxon>Hypocreales</taxon>
        <taxon>Hypocreaceae</taxon>
        <taxon>Trichoderma</taxon>
    </lineage>
</organism>
<evidence type="ECO:0000256" key="1">
    <source>
        <dbReference type="SAM" id="SignalP"/>
    </source>
</evidence>
<dbReference type="Proteomes" id="UP000240760">
    <property type="component" value="Unassembled WGS sequence"/>
</dbReference>
<accession>A0A2T4CA10</accession>
<keyword evidence="1" id="KW-0732">Signal</keyword>
<dbReference type="EMBL" id="KZ679129">
    <property type="protein sequence ID" value="PTB78390.1"/>
    <property type="molecule type" value="Genomic_DNA"/>
</dbReference>
<feature type="signal peptide" evidence="1">
    <location>
        <begin position="1"/>
        <end position="23"/>
    </location>
</feature>
<dbReference type="AlphaFoldDB" id="A0A2T4CA10"/>
<protein>
    <recommendedName>
        <fullName evidence="4">Secreted protein</fullName>
    </recommendedName>
</protein>
<name>A0A2T4CA10_TRILO</name>
<sequence>MNPRTCRTQSFPLLLVILCSNSAVPTCQIRGIDPTLQNSRKAHQAKPFMFDVTQQSQVCILYSLHEPLDLYREETFNGLFRCII</sequence>
<evidence type="ECO:0008006" key="4">
    <source>
        <dbReference type="Google" id="ProtNLM"/>
    </source>
</evidence>
<reference evidence="2 3" key="1">
    <citation type="submission" date="2016-07" db="EMBL/GenBank/DDBJ databases">
        <title>Multiple horizontal gene transfer events from other fungi enriched the ability of initially mycotrophic Trichoderma (Ascomycota) to feed on dead plant biomass.</title>
        <authorList>
            <consortium name="DOE Joint Genome Institute"/>
            <person name="Aerts A."/>
            <person name="Atanasova L."/>
            <person name="Chenthamara K."/>
            <person name="Zhang J."/>
            <person name="Grujic M."/>
            <person name="Henrissat B."/>
            <person name="Kuo A."/>
            <person name="Salamov A."/>
            <person name="Lipzen A."/>
            <person name="Labutti K."/>
            <person name="Barry K."/>
            <person name="Miao Y."/>
            <person name="Rahimi M.J."/>
            <person name="Shen Q."/>
            <person name="Grigoriev I.V."/>
            <person name="Kubicek C.P."/>
            <person name="Druzhinina I.S."/>
        </authorList>
    </citation>
    <scope>NUCLEOTIDE SEQUENCE [LARGE SCALE GENOMIC DNA]</scope>
    <source>
        <strain evidence="2 3">ATCC 18648</strain>
    </source>
</reference>
<keyword evidence="3" id="KW-1185">Reference proteome</keyword>
<evidence type="ECO:0000313" key="3">
    <source>
        <dbReference type="Proteomes" id="UP000240760"/>
    </source>
</evidence>
<proteinExistence type="predicted"/>
<gene>
    <name evidence="2" type="ORF">M440DRAFT_1191645</name>
</gene>